<dbReference type="GO" id="GO:0043043">
    <property type="term" value="P:peptide biosynthetic process"/>
    <property type="evidence" value="ECO:0007669"/>
    <property type="project" value="InterPro"/>
</dbReference>
<feature type="domain" description="Translation elongation factor P/YeiP central" evidence="4">
    <location>
        <begin position="69"/>
        <end position="124"/>
    </location>
</feature>
<keyword evidence="5" id="KW-0648">Protein biosynthesis</keyword>
<dbReference type="GO" id="GO:0005829">
    <property type="term" value="C:cytosol"/>
    <property type="evidence" value="ECO:0007669"/>
    <property type="project" value="UniProtKB-ARBA"/>
</dbReference>
<reference evidence="5 6" key="2">
    <citation type="journal article" date="2022" name="Mar. Drugs">
        <title>Bioassay-Guided Fractionation Leads to the Detection of Cholic Acid Generated by the Rare Thalassomonas sp.</title>
        <authorList>
            <person name="Pheiffer F."/>
            <person name="Schneider Y.K."/>
            <person name="Hansen E.H."/>
            <person name="Andersen J.H."/>
            <person name="Isaksson J."/>
            <person name="Busche T."/>
            <person name="R C."/>
            <person name="Kalinowski J."/>
            <person name="Zyl L.V."/>
            <person name="Trindade M."/>
        </authorList>
    </citation>
    <scope>NUCLEOTIDE SEQUENCE [LARGE SCALE GENOMIC DNA]</scope>
    <source>
        <strain evidence="5 6">XOM25</strain>
    </source>
</reference>
<dbReference type="GO" id="GO:0003746">
    <property type="term" value="F:translation elongation factor activity"/>
    <property type="evidence" value="ECO:0007669"/>
    <property type="project" value="UniProtKB-UniRule"/>
</dbReference>
<dbReference type="InterPro" id="IPR014722">
    <property type="entry name" value="Rib_uL2_dom2"/>
</dbReference>
<dbReference type="PROSITE" id="PS01275">
    <property type="entry name" value="EFP"/>
    <property type="match status" value="1"/>
</dbReference>
<dbReference type="InterPro" id="IPR015365">
    <property type="entry name" value="Elong-fact-P_C"/>
</dbReference>
<accession>A0AAE9Z6E0</accession>
<gene>
    <name evidence="5" type="primary">yeiP</name>
    <name evidence="5" type="ORF">SG34_011445</name>
</gene>
<dbReference type="KEGG" id="tvd:SG34_011445"/>
<dbReference type="Pfam" id="PF01132">
    <property type="entry name" value="EFP"/>
    <property type="match status" value="1"/>
</dbReference>
<dbReference type="NCBIfam" id="NF001810">
    <property type="entry name" value="PRK00529.1"/>
    <property type="match status" value="1"/>
</dbReference>
<reference evidence="5 6" key="1">
    <citation type="journal article" date="2015" name="Genome Announc.">
        <title>Draft Genome Sequences of Marine Isolates of Thalassomonas viridans and Thalassomonas actiniarum.</title>
        <authorList>
            <person name="Olonade I."/>
            <person name="van Zyl L.J."/>
            <person name="Trindade M."/>
        </authorList>
    </citation>
    <scope>NUCLEOTIDE SEQUENCE [LARGE SCALE GENOMIC DNA]</scope>
    <source>
        <strain evidence="5 6">XOM25</strain>
    </source>
</reference>
<dbReference type="InterPro" id="IPR011897">
    <property type="entry name" value="Transl_elong_p-like_YeiP"/>
</dbReference>
<dbReference type="EMBL" id="CP059733">
    <property type="protein sequence ID" value="WDE07443.1"/>
    <property type="molecule type" value="Genomic_DNA"/>
</dbReference>
<proteinExistence type="inferred from homology"/>
<dbReference type="InterPro" id="IPR020599">
    <property type="entry name" value="Transl_elong_fac_P/YeiP"/>
</dbReference>
<evidence type="ECO:0000259" key="4">
    <source>
        <dbReference type="SMART" id="SM01185"/>
    </source>
</evidence>
<protein>
    <recommendedName>
        <fullName evidence="2">Elongation factor P-like protein</fullName>
    </recommendedName>
</protein>
<dbReference type="RefSeq" id="WP_044837866.1">
    <property type="nucleotide sequence ID" value="NZ_CP059733.1"/>
</dbReference>
<dbReference type="InterPro" id="IPR001059">
    <property type="entry name" value="Transl_elong_P/YeiP_cen"/>
</dbReference>
<dbReference type="FunFam" id="2.40.50.140:FF:000004">
    <property type="entry name" value="Elongation factor P"/>
    <property type="match status" value="1"/>
</dbReference>
<organism evidence="5 6">
    <name type="scientific">Thalassomonas viridans</name>
    <dbReference type="NCBI Taxonomy" id="137584"/>
    <lineage>
        <taxon>Bacteria</taxon>
        <taxon>Pseudomonadati</taxon>
        <taxon>Pseudomonadota</taxon>
        <taxon>Gammaproteobacteria</taxon>
        <taxon>Alteromonadales</taxon>
        <taxon>Colwelliaceae</taxon>
        <taxon>Thalassomonas</taxon>
    </lineage>
</organism>
<dbReference type="NCBIfam" id="TIGR02178">
    <property type="entry name" value="yeiP"/>
    <property type="match status" value="1"/>
</dbReference>
<dbReference type="SUPFAM" id="SSF50249">
    <property type="entry name" value="Nucleic acid-binding proteins"/>
    <property type="match status" value="2"/>
</dbReference>
<evidence type="ECO:0000313" key="6">
    <source>
        <dbReference type="Proteomes" id="UP000032352"/>
    </source>
</evidence>
<keyword evidence="5" id="KW-0251">Elongation factor</keyword>
<sequence>MPKASEVKKNTAIEYNNSVYIIRDIERSVPQGRAGGSLYRMRMYDVVTGLKVDHTFKDSEMLTLADLIRRQVMFSYLDGDELVFMDNEDYTPYNLNKESIVDEVMFIDENTQGIQVILVDGAPAGLDLPSSVDLEVIETDPSIKGASATSRTKPATLSTGLVIQVPEYISTGDKVKVNTAEQKYMSRADSK</sequence>
<evidence type="ECO:0000313" key="5">
    <source>
        <dbReference type="EMBL" id="WDE07443.1"/>
    </source>
</evidence>
<dbReference type="HAMAP" id="MF_00646">
    <property type="entry name" value="EFP"/>
    <property type="match status" value="1"/>
</dbReference>
<dbReference type="PANTHER" id="PTHR30053">
    <property type="entry name" value="ELONGATION FACTOR P"/>
    <property type="match status" value="1"/>
</dbReference>
<dbReference type="AlphaFoldDB" id="A0AAE9Z6E0"/>
<evidence type="ECO:0000259" key="3">
    <source>
        <dbReference type="SMART" id="SM00841"/>
    </source>
</evidence>
<dbReference type="InterPro" id="IPR012340">
    <property type="entry name" value="NA-bd_OB-fold"/>
</dbReference>
<dbReference type="SUPFAM" id="SSF50104">
    <property type="entry name" value="Translation proteins SH3-like domain"/>
    <property type="match status" value="1"/>
</dbReference>
<name>A0AAE9Z6E0_9GAMM</name>
<dbReference type="PIRSF" id="PIRSF005901">
    <property type="entry name" value="EF-P"/>
    <property type="match status" value="1"/>
</dbReference>
<evidence type="ECO:0000256" key="1">
    <source>
        <dbReference type="ARBA" id="ARBA00009479"/>
    </source>
</evidence>
<dbReference type="InterPro" id="IPR013852">
    <property type="entry name" value="Transl_elong_P/YeiP_CS"/>
</dbReference>
<dbReference type="SMART" id="SM01185">
    <property type="entry name" value="EFP"/>
    <property type="match status" value="1"/>
</dbReference>
<dbReference type="InterPro" id="IPR008991">
    <property type="entry name" value="Translation_prot_SH3-like_sf"/>
</dbReference>
<dbReference type="Gene3D" id="2.40.50.140">
    <property type="entry name" value="Nucleic acid-binding proteins"/>
    <property type="match status" value="2"/>
</dbReference>
<dbReference type="PANTHER" id="PTHR30053:SF14">
    <property type="entry name" value="TRANSLATION ELONGATION FACTOR KOW-LIKE DOMAIN-CONTAINING PROTEIN"/>
    <property type="match status" value="1"/>
</dbReference>
<dbReference type="Gene3D" id="2.30.30.30">
    <property type="match status" value="1"/>
</dbReference>
<evidence type="ECO:0000256" key="2">
    <source>
        <dbReference type="HAMAP-Rule" id="MF_00646"/>
    </source>
</evidence>
<dbReference type="SMART" id="SM00841">
    <property type="entry name" value="Elong-fact-P_C"/>
    <property type="match status" value="1"/>
</dbReference>
<dbReference type="CDD" id="cd05794">
    <property type="entry name" value="S1_EF-P_repeat_2"/>
    <property type="match status" value="1"/>
</dbReference>
<dbReference type="InterPro" id="IPR013185">
    <property type="entry name" value="Transl_elong_KOW-like"/>
</dbReference>
<comment type="similarity">
    <text evidence="1 2">Belongs to the elongation factor P family.</text>
</comment>
<dbReference type="Pfam" id="PF08207">
    <property type="entry name" value="EFP_N"/>
    <property type="match status" value="1"/>
</dbReference>
<dbReference type="Proteomes" id="UP000032352">
    <property type="component" value="Chromosome"/>
</dbReference>
<keyword evidence="6" id="KW-1185">Reference proteome</keyword>
<dbReference type="Pfam" id="PF09285">
    <property type="entry name" value="Elong-fact-P_C"/>
    <property type="match status" value="1"/>
</dbReference>
<feature type="domain" description="Elongation factor P C-terminal" evidence="3">
    <location>
        <begin position="132"/>
        <end position="187"/>
    </location>
</feature>
<dbReference type="NCBIfam" id="NF003392">
    <property type="entry name" value="PRK04542.1"/>
    <property type="match status" value="1"/>
</dbReference>